<sequence>MSHMMPYEQPFTQQHSAMSHAIPYENLKRLNHPFEEQFKQQLAHVLEKGWYILGEEVTHFEQEFADYHGSAYAVGVANGLDALILSLQCCGFEKGSEVIVPSNTYIATILSIIHCGLVPVLAEPSIRTYNIDPAAIAPLITPKTVAIMVVHLYGQCCNMGPVMDIATQHGLKVIEDCAQAHGARYKQQLAGTFGDFGAFSFYPTKNLGALGDAGAIICKSKTDYLKLRQLRNYGSEKKYHNGVIGYNSRLDELQAAFLRIKLPALNSINEHKRKLADIYAAGLNDQFMKPVVDPDYFHVYHIYNVLHPKRDELKKYLADHHIATDIHYPVAPHDQPALKGYLRHYHYPIATQIHQQTLSLPCSVIHTEAEIHQVVAVMNQFPG</sequence>
<evidence type="ECO:0000256" key="2">
    <source>
        <dbReference type="ARBA" id="ARBA00037999"/>
    </source>
</evidence>
<dbReference type="SUPFAM" id="SSF53383">
    <property type="entry name" value="PLP-dependent transferases"/>
    <property type="match status" value="1"/>
</dbReference>
<dbReference type="GO" id="GO:0008483">
    <property type="term" value="F:transaminase activity"/>
    <property type="evidence" value="ECO:0007669"/>
    <property type="project" value="TreeGrafter"/>
</dbReference>
<keyword evidence="1 4" id="KW-0663">Pyridoxal phosphate</keyword>
<dbReference type="InterPro" id="IPR015422">
    <property type="entry name" value="PyrdxlP-dep_Trfase_small"/>
</dbReference>
<feature type="modified residue" description="N6-(pyridoxal phosphate)lysine" evidence="4">
    <location>
        <position position="205"/>
    </location>
</feature>
<organism evidence="6 7">
    <name type="scientific">Chitinophaga polysaccharea</name>
    <dbReference type="NCBI Taxonomy" id="1293035"/>
    <lineage>
        <taxon>Bacteria</taxon>
        <taxon>Pseudomonadati</taxon>
        <taxon>Bacteroidota</taxon>
        <taxon>Chitinophagia</taxon>
        <taxon>Chitinophagales</taxon>
        <taxon>Chitinophagaceae</taxon>
        <taxon>Chitinophaga</taxon>
    </lineage>
</organism>
<keyword evidence="7" id="KW-1185">Reference proteome</keyword>
<protein>
    <submittedName>
        <fullName evidence="6">dTDP-4-amino-4,6-dideoxygalactose transaminase</fullName>
    </submittedName>
</protein>
<gene>
    <name evidence="6" type="ORF">FHW36_10293</name>
</gene>
<evidence type="ECO:0000256" key="4">
    <source>
        <dbReference type="PIRSR" id="PIRSR000390-2"/>
    </source>
</evidence>
<dbReference type="InterPro" id="IPR015421">
    <property type="entry name" value="PyrdxlP-dep_Trfase_major"/>
</dbReference>
<evidence type="ECO:0000313" key="6">
    <source>
        <dbReference type="EMBL" id="TWF42338.1"/>
    </source>
</evidence>
<dbReference type="InterPro" id="IPR000653">
    <property type="entry name" value="DegT/StrS_aminotransferase"/>
</dbReference>
<dbReference type="EMBL" id="VIWO01000002">
    <property type="protein sequence ID" value="TWF42338.1"/>
    <property type="molecule type" value="Genomic_DNA"/>
</dbReference>
<comment type="caution">
    <text evidence="6">The sequence shown here is derived from an EMBL/GenBank/DDBJ whole genome shotgun (WGS) entry which is preliminary data.</text>
</comment>
<dbReference type="InterPro" id="IPR015424">
    <property type="entry name" value="PyrdxlP-dep_Trfase"/>
</dbReference>
<comment type="similarity">
    <text evidence="2 5">Belongs to the DegT/DnrJ/EryC1 family.</text>
</comment>
<dbReference type="GO" id="GO:0030170">
    <property type="term" value="F:pyridoxal phosphate binding"/>
    <property type="evidence" value="ECO:0007669"/>
    <property type="project" value="TreeGrafter"/>
</dbReference>
<evidence type="ECO:0000256" key="3">
    <source>
        <dbReference type="PIRSR" id="PIRSR000390-1"/>
    </source>
</evidence>
<dbReference type="Proteomes" id="UP000320811">
    <property type="component" value="Unassembled WGS sequence"/>
</dbReference>
<dbReference type="Pfam" id="PF01041">
    <property type="entry name" value="DegT_DnrJ_EryC1"/>
    <property type="match status" value="1"/>
</dbReference>
<dbReference type="PANTHER" id="PTHR30244:SF36">
    <property type="entry name" value="3-OXO-GLUCOSE-6-PHOSPHATE:GLUTAMATE AMINOTRANSFERASE"/>
    <property type="match status" value="1"/>
</dbReference>
<feature type="active site" description="Proton acceptor" evidence="3">
    <location>
        <position position="205"/>
    </location>
</feature>
<dbReference type="AlphaFoldDB" id="A0A561PW95"/>
<evidence type="ECO:0000256" key="1">
    <source>
        <dbReference type="ARBA" id="ARBA00022898"/>
    </source>
</evidence>
<dbReference type="PANTHER" id="PTHR30244">
    <property type="entry name" value="TRANSAMINASE"/>
    <property type="match status" value="1"/>
</dbReference>
<dbReference type="RefSeq" id="WP_222429030.1">
    <property type="nucleotide sequence ID" value="NZ_VIWO01000002.1"/>
</dbReference>
<accession>A0A561PW95</accession>
<dbReference type="CDD" id="cd00616">
    <property type="entry name" value="AHBA_syn"/>
    <property type="match status" value="1"/>
</dbReference>
<dbReference type="Gene3D" id="3.40.640.10">
    <property type="entry name" value="Type I PLP-dependent aspartate aminotransferase-like (Major domain)"/>
    <property type="match status" value="1"/>
</dbReference>
<evidence type="ECO:0000256" key="5">
    <source>
        <dbReference type="RuleBase" id="RU004508"/>
    </source>
</evidence>
<name>A0A561PW95_9BACT</name>
<proteinExistence type="inferred from homology"/>
<evidence type="ECO:0000313" key="7">
    <source>
        <dbReference type="Proteomes" id="UP000320811"/>
    </source>
</evidence>
<reference evidence="6 7" key="1">
    <citation type="submission" date="2019-06" db="EMBL/GenBank/DDBJ databases">
        <title>Sorghum-associated microbial communities from plants grown in Nebraska, USA.</title>
        <authorList>
            <person name="Schachtman D."/>
        </authorList>
    </citation>
    <scope>NUCLEOTIDE SEQUENCE [LARGE SCALE GENOMIC DNA]</scope>
    <source>
        <strain evidence="6 7">1209</strain>
    </source>
</reference>
<dbReference type="PIRSF" id="PIRSF000390">
    <property type="entry name" value="PLP_StrS"/>
    <property type="match status" value="1"/>
</dbReference>
<dbReference type="Gene3D" id="3.90.1150.10">
    <property type="entry name" value="Aspartate Aminotransferase, domain 1"/>
    <property type="match status" value="1"/>
</dbReference>
<dbReference type="GO" id="GO:0000271">
    <property type="term" value="P:polysaccharide biosynthetic process"/>
    <property type="evidence" value="ECO:0007669"/>
    <property type="project" value="TreeGrafter"/>
</dbReference>